<protein>
    <recommendedName>
        <fullName evidence="8">Homeobox domain-containing protein</fullName>
    </recommendedName>
</protein>
<proteinExistence type="predicted"/>
<evidence type="ECO:0000256" key="7">
    <source>
        <dbReference type="SAM" id="MobiDB-lite"/>
    </source>
</evidence>
<name>A0A8J2NIS2_9HEXA</name>
<evidence type="ECO:0000256" key="5">
    <source>
        <dbReference type="PROSITE-ProRule" id="PRU00108"/>
    </source>
</evidence>
<keyword evidence="10" id="KW-1185">Reference proteome</keyword>
<dbReference type="PROSITE" id="PS50071">
    <property type="entry name" value="HOMEOBOX_2"/>
    <property type="match status" value="1"/>
</dbReference>
<evidence type="ECO:0000256" key="6">
    <source>
        <dbReference type="RuleBase" id="RU000682"/>
    </source>
</evidence>
<dbReference type="GO" id="GO:0005634">
    <property type="term" value="C:nucleus"/>
    <property type="evidence" value="ECO:0007669"/>
    <property type="project" value="UniProtKB-SubCell"/>
</dbReference>
<feature type="region of interest" description="Disordered" evidence="7">
    <location>
        <begin position="194"/>
        <end position="213"/>
    </location>
</feature>
<dbReference type="InterPro" id="IPR001356">
    <property type="entry name" value="HD"/>
</dbReference>
<dbReference type="GO" id="GO:0000978">
    <property type="term" value="F:RNA polymerase II cis-regulatory region sequence-specific DNA binding"/>
    <property type="evidence" value="ECO:0007669"/>
    <property type="project" value="TreeGrafter"/>
</dbReference>
<evidence type="ECO:0000256" key="2">
    <source>
        <dbReference type="ARBA" id="ARBA00023125"/>
    </source>
</evidence>
<keyword evidence="3 5" id="KW-0371">Homeobox</keyword>
<gene>
    <name evidence="9" type="ORF">AFUS01_LOCUS780</name>
</gene>
<dbReference type="FunFam" id="1.10.10.60:FF:000679">
    <property type="entry name" value="Homeobox protein aristaless"/>
    <property type="match status" value="1"/>
</dbReference>
<keyword evidence="2 5" id="KW-0238">DNA-binding</keyword>
<dbReference type="PROSITE" id="PS00027">
    <property type="entry name" value="HOMEOBOX_1"/>
    <property type="match status" value="1"/>
</dbReference>
<reference evidence="9" key="1">
    <citation type="submission" date="2021-06" db="EMBL/GenBank/DDBJ databases">
        <authorList>
            <person name="Hodson N. C."/>
            <person name="Mongue J. A."/>
            <person name="Jaron S. K."/>
        </authorList>
    </citation>
    <scope>NUCLEOTIDE SEQUENCE</scope>
</reference>
<evidence type="ECO:0000256" key="4">
    <source>
        <dbReference type="ARBA" id="ARBA00023242"/>
    </source>
</evidence>
<evidence type="ECO:0000259" key="8">
    <source>
        <dbReference type="PROSITE" id="PS50071"/>
    </source>
</evidence>
<comment type="caution">
    <text evidence="9">The sequence shown here is derived from an EMBL/GenBank/DDBJ whole genome shotgun (WGS) entry which is preliminary data.</text>
</comment>
<organism evidence="9 10">
    <name type="scientific">Allacma fusca</name>
    <dbReference type="NCBI Taxonomy" id="39272"/>
    <lineage>
        <taxon>Eukaryota</taxon>
        <taxon>Metazoa</taxon>
        <taxon>Ecdysozoa</taxon>
        <taxon>Arthropoda</taxon>
        <taxon>Hexapoda</taxon>
        <taxon>Collembola</taxon>
        <taxon>Symphypleona</taxon>
        <taxon>Sminthuridae</taxon>
        <taxon>Allacma</taxon>
    </lineage>
</organism>
<feature type="compositionally biased region" description="Low complexity" evidence="7">
    <location>
        <begin position="194"/>
        <end position="205"/>
    </location>
</feature>
<comment type="subcellular location">
    <subcellularLocation>
        <location evidence="1 5 6">Nucleus</location>
    </subcellularLocation>
</comment>
<evidence type="ECO:0000256" key="1">
    <source>
        <dbReference type="ARBA" id="ARBA00004123"/>
    </source>
</evidence>
<evidence type="ECO:0000313" key="10">
    <source>
        <dbReference type="Proteomes" id="UP000708208"/>
    </source>
</evidence>
<dbReference type="OrthoDB" id="6159439at2759"/>
<dbReference type="InterPro" id="IPR017970">
    <property type="entry name" value="Homeobox_CS"/>
</dbReference>
<feature type="domain" description="Homeobox" evidence="8">
    <location>
        <begin position="97"/>
        <end position="157"/>
    </location>
</feature>
<keyword evidence="4 5" id="KW-0539">Nucleus</keyword>
<feature type="region of interest" description="Disordered" evidence="7">
    <location>
        <begin position="158"/>
        <end position="183"/>
    </location>
</feature>
<dbReference type="GO" id="GO:0000981">
    <property type="term" value="F:DNA-binding transcription factor activity, RNA polymerase II-specific"/>
    <property type="evidence" value="ECO:0007669"/>
    <property type="project" value="InterPro"/>
</dbReference>
<evidence type="ECO:0000313" key="9">
    <source>
        <dbReference type="EMBL" id="CAG7651930.1"/>
    </source>
</evidence>
<feature type="DNA-binding region" description="Homeobox" evidence="5">
    <location>
        <begin position="99"/>
        <end position="158"/>
    </location>
</feature>
<dbReference type="Proteomes" id="UP000708208">
    <property type="component" value="Unassembled WGS sequence"/>
</dbReference>
<dbReference type="EMBL" id="CAJVCH010004153">
    <property type="protein sequence ID" value="CAG7651930.1"/>
    <property type="molecule type" value="Genomic_DNA"/>
</dbReference>
<dbReference type="PANTHER" id="PTHR46385">
    <property type="entry name" value="PAIRED MESODERM HOMEOBOX PROTEIN 1-RELATED"/>
    <property type="match status" value="1"/>
</dbReference>
<dbReference type="Pfam" id="PF00046">
    <property type="entry name" value="Homeodomain"/>
    <property type="match status" value="1"/>
</dbReference>
<sequence>MMECDLYPSPTFLNASSEKTPYTRFSVNSILDFSDVQGNSSPLSNHNSVNSTSHNCDKMPHTAGLREDAGAENKVCKLPDTDCNLNQNYISSSSDSKRIRRNRTQFTPNQLAALERVFERTHYPDAFAREELARKVNLTEVRVQVWFQNRRAKFRRNERSHHCSTSSPELGCSNARSRRSRSPTGTVITIGSVRSSSPMSTMSSRGKTMTTVTPSVSPISIPNFAPPNVVVQTSVYPPNHQTFPGPSHGANSNNAAVNTFYNLYRNAAANYQVNHHQYASNHYHNHYNHNHASMPMPVAMPMAVYDRDWMAGFAHDL</sequence>
<accession>A0A8J2NIS2</accession>
<dbReference type="InterPro" id="IPR043378">
    <property type="entry name" value="PRRX1/2"/>
</dbReference>
<dbReference type="CDD" id="cd00086">
    <property type="entry name" value="homeodomain"/>
    <property type="match status" value="1"/>
</dbReference>
<evidence type="ECO:0000256" key="3">
    <source>
        <dbReference type="ARBA" id="ARBA00023155"/>
    </source>
</evidence>
<dbReference type="PANTHER" id="PTHR46385:SF3">
    <property type="entry name" value="PAIRED MESODERM HOMEOBOX PROTEIN 2"/>
    <property type="match status" value="1"/>
</dbReference>
<dbReference type="AlphaFoldDB" id="A0A8J2NIS2"/>
<dbReference type="SMART" id="SM00389">
    <property type="entry name" value="HOX"/>
    <property type="match status" value="1"/>
</dbReference>